<dbReference type="Proteomes" id="UP001152797">
    <property type="component" value="Unassembled WGS sequence"/>
</dbReference>
<organism evidence="5">
    <name type="scientific">Cladocopium goreaui</name>
    <dbReference type="NCBI Taxonomy" id="2562237"/>
    <lineage>
        <taxon>Eukaryota</taxon>
        <taxon>Sar</taxon>
        <taxon>Alveolata</taxon>
        <taxon>Dinophyceae</taxon>
        <taxon>Suessiales</taxon>
        <taxon>Symbiodiniaceae</taxon>
        <taxon>Cladocopium</taxon>
    </lineage>
</organism>
<keyword evidence="2" id="KW-0645">Protease</keyword>
<evidence type="ECO:0000313" key="6">
    <source>
        <dbReference type="EMBL" id="CAL4759460.1"/>
    </source>
</evidence>
<dbReference type="InterPro" id="IPR001478">
    <property type="entry name" value="PDZ"/>
</dbReference>
<dbReference type="Gene3D" id="2.30.42.10">
    <property type="match status" value="3"/>
</dbReference>
<dbReference type="AlphaFoldDB" id="A0A9P1BER9"/>
<dbReference type="InterPro" id="IPR001940">
    <property type="entry name" value="Peptidase_S1C"/>
</dbReference>
<feature type="domain" description="PDZ" evidence="4">
    <location>
        <begin position="511"/>
        <end position="584"/>
    </location>
</feature>
<dbReference type="SUPFAM" id="SSF50156">
    <property type="entry name" value="PDZ domain-like"/>
    <property type="match status" value="3"/>
</dbReference>
<dbReference type="Gene3D" id="3.40.50.1820">
    <property type="entry name" value="alpha/beta hydrolase"/>
    <property type="match status" value="1"/>
</dbReference>
<comment type="caution">
    <text evidence="5">The sequence shown here is derived from an EMBL/GenBank/DDBJ whole genome shotgun (WGS) entry which is preliminary data.</text>
</comment>
<dbReference type="GO" id="GO:0004252">
    <property type="term" value="F:serine-type endopeptidase activity"/>
    <property type="evidence" value="ECO:0007669"/>
    <property type="project" value="InterPro"/>
</dbReference>
<dbReference type="GO" id="GO:0006508">
    <property type="term" value="P:proteolysis"/>
    <property type="evidence" value="ECO:0007669"/>
    <property type="project" value="UniProtKB-KW"/>
</dbReference>
<dbReference type="OrthoDB" id="10007415at2759"/>
<dbReference type="Pfam" id="PF13180">
    <property type="entry name" value="PDZ_2"/>
    <property type="match status" value="2"/>
</dbReference>
<evidence type="ECO:0000256" key="1">
    <source>
        <dbReference type="ARBA" id="ARBA00010541"/>
    </source>
</evidence>
<keyword evidence="7" id="KW-1185">Reference proteome</keyword>
<dbReference type="EMBL" id="CAMXCT030000001">
    <property type="protein sequence ID" value="CAL4759460.1"/>
    <property type="molecule type" value="Genomic_DNA"/>
</dbReference>
<dbReference type="PANTHER" id="PTHR43343:SF3">
    <property type="entry name" value="PROTEASE DO-LIKE 8, CHLOROPLASTIC"/>
    <property type="match status" value="1"/>
</dbReference>
<dbReference type="PRINTS" id="PR00834">
    <property type="entry name" value="PROTEASES2C"/>
</dbReference>
<comment type="similarity">
    <text evidence="1">Belongs to the peptidase S1C family.</text>
</comment>
<evidence type="ECO:0000313" key="5">
    <source>
        <dbReference type="EMBL" id="CAI3972148.1"/>
    </source>
</evidence>
<gene>
    <name evidence="5" type="ORF">C1SCF055_LOCUS738</name>
</gene>
<dbReference type="InterPro" id="IPR036034">
    <property type="entry name" value="PDZ_sf"/>
</dbReference>
<dbReference type="SUPFAM" id="SSF50494">
    <property type="entry name" value="Trypsin-like serine proteases"/>
    <property type="match status" value="2"/>
</dbReference>
<sequence length="916" mass="98884">MLVSPEGHVLTVWSYVLDTDYITVTLNDGRRFDAELVAADPRLELAVLKIDADDLPYFNLSESVEASAGTRVLAFSNLYGVATGDEAASVQHGSIAVVTNLEARHGAFETPYNGPVHVLDAMTNNPGAAGGVLTNRRGDLLGMLGKELRNSLNNTWLNYSIPMGELAPTVNKMILGEYEGSVTETTGEQRSDYPLSLDLLGIVLVPNVLERTPPFIDQIRSSTPAYAGGLRPDDLLIFVNGRLIQSCNDLFDELTYIDRADPVEISVMRNNEFIEFTLQGALAASATAQDDLVVLEDQAMQAAVERVAPSVVRVETVGGLDRVGQVLVGTGPTTGLIVTPDGYIVSSAFNFAQKPASIVVTLPDGSRAPATLVATDHSRMITLLKVEVEEPLPTPEVAPSDSVNIGQWAIAVGRTFPGDQPNMSVGIVSAENRIWNKALQTDAKISPSNYGGPLIDVFGRVLGVLVPLSPSGTDESAGVEWYDSGIGFGIPLEHIQEILPRLRSGDDLHAGQLGIALRNKSPLSGPVVLAAAIPNSPASKAGLKADDRIIEVDGAPVEWLSQLYQQIRPKYAGDTAHVVVMRDDQRLEFEVELVESIEPYAQPFLGILPRRDSPEGEGVAVRYVYPDSPAFAAGVQEGDVIVGVGENKIADRQELTEAFATLQPGDEVSLVVQRDSAELQFPASLASVPESIPAELPQTSDTAIGEAVEIPPVGNFQLRVPEFANDSLVFVPEDYDPRIPYGLLVWLDGAEPAEDELLLDRWKERAAQANLILLAPRSAVAGKWTRLDLPFVLKAINQVQQNYNIDDARVVLHGQQSGGVMAYALAINKRDVVRGVAVVDAPLMAEPPGNEPLLPLAVYSATLEKSPAAVRIRKGIAALKDKRYPLTERELDSSQAYLNEQQLDELTRWIDSLDRI</sequence>
<evidence type="ECO:0000259" key="4">
    <source>
        <dbReference type="PROSITE" id="PS50106"/>
    </source>
</evidence>
<reference evidence="6 7" key="2">
    <citation type="submission" date="2024-05" db="EMBL/GenBank/DDBJ databases">
        <authorList>
            <person name="Chen Y."/>
            <person name="Shah S."/>
            <person name="Dougan E. K."/>
            <person name="Thang M."/>
            <person name="Chan C."/>
        </authorList>
    </citation>
    <scope>NUCLEOTIDE SEQUENCE [LARGE SCALE GENOMIC DNA]</scope>
</reference>
<reference evidence="5" key="1">
    <citation type="submission" date="2022-10" db="EMBL/GenBank/DDBJ databases">
        <authorList>
            <person name="Chen Y."/>
            <person name="Dougan E. K."/>
            <person name="Chan C."/>
            <person name="Rhodes N."/>
            <person name="Thang M."/>
        </authorList>
    </citation>
    <scope>NUCLEOTIDE SEQUENCE</scope>
</reference>
<evidence type="ECO:0000313" key="7">
    <source>
        <dbReference type="Proteomes" id="UP001152797"/>
    </source>
</evidence>
<dbReference type="InterPro" id="IPR009003">
    <property type="entry name" value="Peptidase_S1_PA"/>
</dbReference>
<evidence type="ECO:0000256" key="3">
    <source>
        <dbReference type="ARBA" id="ARBA00022801"/>
    </source>
</evidence>
<dbReference type="PANTHER" id="PTHR43343">
    <property type="entry name" value="PEPTIDASE S12"/>
    <property type="match status" value="1"/>
</dbReference>
<dbReference type="Pfam" id="PF13365">
    <property type="entry name" value="Trypsin_2"/>
    <property type="match status" value="2"/>
</dbReference>
<dbReference type="InterPro" id="IPR051201">
    <property type="entry name" value="Chloro_Bact_Ser_Proteases"/>
</dbReference>
<feature type="domain" description="PDZ" evidence="4">
    <location>
        <begin position="590"/>
        <end position="676"/>
    </location>
</feature>
<dbReference type="EMBL" id="CAMXCT020000001">
    <property type="protein sequence ID" value="CAL1125523.1"/>
    <property type="molecule type" value="Genomic_DNA"/>
</dbReference>
<name>A0A9P1BER9_9DINO</name>
<dbReference type="EMBL" id="CAMXCT010000001">
    <property type="protein sequence ID" value="CAI3972148.1"/>
    <property type="molecule type" value="Genomic_DNA"/>
</dbReference>
<evidence type="ECO:0000256" key="2">
    <source>
        <dbReference type="ARBA" id="ARBA00022670"/>
    </source>
</evidence>
<dbReference type="InterPro" id="IPR029058">
    <property type="entry name" value="AB_hydrolase_fold"/>
</dbReference>
<accession>A0A9P1BER9</accession>
<proteinExistence type="inferred from homology"/>
<protein>
    <submittedName>
        <fullName evidence="6">Probable periplasmic serine endoprotease DegP-like (59 kDa immunogenic protein) (Protease Do ) (SK59)</fullName>
    </submittedName>
</protein>
<dbReference type="Gene3D" id="2.40.10.120">
    <property type="match status" value="2"/>
</dbReference>
<dbReference type="PROSITE" id="PS50106">
    <property type="entry name" value="PDZ"/>
    <property type="match status" value="2"/>
</dbReference>
<keyword evidence="3" id="KW-0378">Hydrolase</keyword>
<dbReference type="SMART" id="SM00228">
    <property type="entry name" value="PDZ"/>
    <property type="match status" value="3"/>
</dbReference>
<dbReference type="SUPFAM" id="SSF53474">
    <property type="entry name" value="alpha/beta-Hydrolases"/>
    <property type="match status" value="1"/>
</dbReference>